<evidence type="ECO:0000256" key="5">
    <source>
        <dbReference type="ARBA" id="ARBA00023136"/>
    </source>
</evidence>
<organism evidence="7 8">
    <name type="scientific">Mucilaginibacter aquariorum</name>
    <dbReference type="NCBI Taxonomy" id="2967225"/>
    <lineage>
        <taxon>Bacteria</taxon>
        <taxon>Pseudomonadati</taxon>
        <taxon>Bacteroidota</taxon>
        <taxon>Sphingobacteriia</taxon>
        <taxon>Sphingobacteriales</taxon>
        <taxon>Sphingobacteriaceae</taxon>
        <taxon>Mucilaginibacter</taxon>
    </lineage>
</organism>
<dbReference type="Proteomes" id="UP001204376">
    <property type="component" value="Unassembled WGS sequence"/>
</dbReference>
<keyword evidence="5 6" id="KW-0472">Membrane</keyword>
<dbReference type="EMBL" id="JANHOH010000003">
    <property type="protein sequence ID" value="MCQ6959420.1"/>
    <property type="molecule type" value="Genomic_DNA"/>
</dbReference>
<evidence type="ECO:0000256" key="4">
    <source>
        <dbReference type="ARBA" id="ARBA00022989"/>
    </source>
</evidence>
<feature type="transmembrane region" description="Helical" evidence="6">
    <location>
        <begin position="45"/>
        <end position="63"/>
    </location>
</feature>
<keyword evidence="3 6" id="KW-0812">Transmembrane</keyword>
<proteinExistence type="inferred from homology"/>
<dbReference type="Pfam" id="PF01594">
    <property type="entry name" value="AI-2E_transport"/>
    <property type="match status" value="1"/>
</dbReference>
<evidence type="ECO:0000313" key="8">
    <source>
        <dbReference type="Proteomes" id="UP001204376"/>
    </source>
</evidence>
<sequence>MPDKKPANENPPKKELTYIEKVWHTVAIVALLVVAILIARVAFNVLLMVLAGSLIAVYFHGLGDIIERRTKWNRTLCMCISVIGSFMILGTLLWFMGTTIQGQVAILSESLPQTISNLKAKLAEGPIGAKILDYFSGDNTDKLFATAQSFFSTSFGVLGNIYIILFLGIFFTTHPSLYKDGIIKLFPKNNKPMAQKVIDRTSQALKGWLKGMMLSMVLITVMLTTGLSIIGIPVALVLALMTGLLKVVPNFGSLAAMIPGVLIALTKDVNTAIITALLYMISQTIVSNVVTPLIQKKMINIPPALTIISQVIMGTLSGVLGIILAVPLLSIFIILADELYVKKINPDEAEPIAKNRALGSD</sequence>
<dbReference type="RefSeq" id="WP_256539614.1">
    <property type="nucleotide sequence ID" value="NZ_JANHOH010000003.1"/>
</dbReference>
<protein>
    <submittedName>
        <fullName evidence="7">AI-2E family transporter</fullName>
    </submittedName>
</protein>
<evidence type="ECO:0000256" key="6">
    <source>
        <dbReference type="SAM" id="Phobius"/>
    </source>
</evidence>
<dbReference type="PANTHER" id="PTHR21716:SF62">
    <property type="entry name" value="TRANSPORT PROTEIN YDBI-RELATED"/>
    <property type="match status" value="1"/>
</dbReference>
<evidence type="ECO:0000256" key="2">
    <source>
        <dbReference type="ARBA" id="ARBA00009773"/>
    </source>
</evidence>
<dbReference type="InterPro" id="IPR002549">
    <property type="entry name" value="AI-2E-like"/>
</dbReference>
<evidence type="ECO:0000256" key="1">
    <source>
        <dbReference type="ARBA" id="ARBA00004141"/>
    </source>
</evidence>
<comment type="caution">
    <text evidence="7">The sequence shown here is derived from an EMBL/GenBank/DDBJ whole genome shotgun (WGS) entry which is preliminary data.</text>
</comment>
<feature type="transmembrane region" description="Helical" evidence="6">
    <location>
        <begin position="75"/>
        <end position="96"/>
    </location>
</feature>
<gene>
    <name evidence="7" type="ORF">NPE20_15695</name>
</gene>
<comment type="subcellular location">
    <subcellularLocation>
        <location evidence="1">Membrane</location>
        <topology evidence="1">Multi-pass membrane protein</topology>
    </subcellularLocation>
</comment>
<dbReference type="PANTHER" id="PTHR21716">
    <property type="entry name" value="TRANSMEMBRANE PROTEIN"/>
    <property type="match status" value="1"/>
</dbReference>
<feature type="transmembrane region" description="Helical" evidence="6">
    <location>
        <begin position="21"/>
        <end position="39"/>
    </location>
</feature>
<keyword evidence="8" id="KW-1185">Reference proteome</keyword>
<comment type="similarity">
    <text evidence="2">Belongs to the autoinducer-2 exporter (AI-2E) (TC 2.A.86) family.</text>
</comment>
<reference evidence="7 8" key="1">
    <citation type="submission" date="2022-07" db="EMBL/GenBank/DDBJ databases">
        <title>Mucilaginibacter sp. JC4.</title>
        <authorList>
            <person name="Le V."/>
            <person name="Ko S.-R."/>
            <person name="Ahn C.-Y."/>
            <person name="Oh H.-M."/>
        </authorList>
    </citation>
    <scope>NUCLEOTIDE SEQUENCE [LARGE SCALE GENOMIC DNA]</scope>
    <source>
        <strain evidence="7 8">JC4</strain>
    </source>
</reference>
<feature type="transmembrane region" description="Helical" evidence="6">
    <location>
        <begin position="247"/>
        <end position="265"/>
    </location>
</feature>
<name>A0ABT1T4R3_9SPHI</name>
<feature type="transmembrane region" description="Helical" evidence="6">
    <location>
        <begin position="150"/>
        <end position="171"/>
    </location>
</feature>
<evidence type="ECO:0000256" key="3">
    <source>
        <dbReference type="ARBA" id="ARBA00022692"/>
    </source>
</evidence>
<evidence type="ECO:0000313" key="7">
    <source>
        <dbReference type="EMBL" id="MCQ6959420.1"/>
    </source>
</evidence>
<feature type="transmembrane region" description="Helical" evidence="6">
    <location>
        <begin position="272"/>
        <end position="295"/>
    </location>
</feature>
<keyword evidence="4 6" id="KW-1133">Transmembrane helix</keyword>
<feature type="transmembrane region" description="Helical" evidence="6">
    <location>
        <begin position="307"/>
        <end position="335"/>
    </location>
</feature>
<feature type="transmembrane region" description="Helical" evidence="6">
    <location>
        <begin position="216"/>
        <end position="241"/>
    </location>
</feature>
<accession>A0ABT1T4R3</accession>